<feature type="transmembrane region" description="Helical" evidence="6">
    <location>
        <begin position="249"/>
        <end position="272"/>
    </location>
</feature>
<evidence type="ECO:0000256" key="2">
    <source>
        <dbReference type="ARBA" id="ARBA00022448"/>
    </source>
</evidence>
<evidence type="ECO:0000256" key="4">
    <source>
        <dbReference type="ARBA" id="ARBA00022989"/>
    </source>
</evidence>
<dbReference type="STRING" id="1459.AF332_15455"/>
<sequence length="410" mass="45638">MGRFAGRSQNKHFILWLLFIGYLVDYLDRMVMSVAVVYIKEDFQLDPAAVGAILSSFFISYAIMQIPGGWLTDKLGSRKVLIWSIIIWSVFTVFTGLAWSLTSLIVIRFLFGIGQGGYPAASQKGIADYYPLKERPRASAFLMSSNYFGMALAPLIAAPMILWLGWRNMFVVIGLLGVLLTIAFWVYFKPQNQLDSSSFAKKNSVPLKELLANTELWKITVMWFAAGIVNWGLASWIPSYLMEARGMDIMSMGFFAALPGISTGIAMVFSGWLLDRYFVNREKYYAAFGMLISGIFLYLMFTTTSIPLAMLYLNICMVFKSFAFTVAFALPHKLMPKKSIGSAMGIINMGAQAAGFVSPLVMGFMISFTGSYNAAFWFLIVCCLISIIAAISIKKSEISVQTDETEVLAQ</sequence>
<keyword evidence="9" id="KW-1185">Reference proteome</keyword>
<evidence type="ECO:0000256" key="5">
    <source>
        <dbReference type="ARBA" id="ARBA00023136"/>
    </source>
</evidence>
<feature type="transmembrane region" description="Helical" evidence="6">
    <location>
        <begin position="12"/>
        <end position="28"/>
    </location>
</feature>
<dbReference type="PATRIC" id="fig|1459.3.peg.3352"/>
<feature type="domain" description="Major facilitator superfamily (MFS) profile" evidence="7">
    <location>
        <begin position="14"/>
        <end position="398"/>
    </location>
</feature>
<dbReference type="EMBL" id="LGUF01000007">
    <property type="protein sequence ID" value="KON88069.1"/>
    <property type="molecule type" value="Genomic_DNA"/>
</dbReference>
<dbReference type="GO" id="GO:0022857">
    <property type="term" value="F:transmembrane transporter activity"/>
    <property type="evidence" value="ECO:0007669"/>
    <property type="project" value="InterPro"/>
</dbReference>
<dbReference type="InterPro" id="IPR020846">
    <property type="entry name" value="MFS_dom"/>
</dbReference>
<name>A0A0M0GDY8_SPOGL</name>
<comment type="caution">
    <text evidence="8">The sequence shown here is derived from an EMBL/GenBank/DDBJ whole genome shotgun (WGS) entry which is preliminary data.</text>
</comment>
<keyword evidence="4 6" id="KW-1133">Transmembrane helix</keyword>
<dbReference type="PANTHER" id="PTHR11662:SF399">
    <property type="entry name" value="FI19708P1-RELATED"/>
    <property type="match status" value="1"/>
</dbReference>
<reference evidence="9" key="1">
    <citation type="submission" date="2015-07" db="EMBL/GenBank/DDBJ databases">
        <title>Fjat-10036 dsm4.</title>
        <authorList>
            <person name="Liu B."/>
            <person name="Wang J."/>
            <person name="Zhu Y."/>
            <person name="Liu G."/>
            <person name="Chen Q."/>
            <person name="Chen Z."/>
            <person name="Lan J."/>
            <person name="Che J."/>
            <person name="Ge C."/>
            <person name="Shi H."/>
            <person name="Pan Z."/>
            <person name="Liu X."/>
        </authorList>
    </citation>
    <scope>NUCLEOTIDE SEQUENCE [LARGE SCALE GENOMIC DNA]</scope>
    <source>
        <strain evidence="9">DSM 4</strain>
    </source>
</reference>
<gene>
    <name evidence="8" type="ORF">AF332_15455</name>
</gene>
<feature type="transmembrane region" description="Helical" evidence="6">
    <location>
        <begin position="48"/>
        <end position="68"/>
    </location>
</feature>
<keyword evidence="3 6" id="KW-0812">Transmembrane</keyword>
<dbReference type="Proteomes" id="UP000037109">
    <property type="component" value="Unassembled WGS sequence"/>
</dbReference>
<evidence type="ECO:0000313" key="8">
    <source>
        <dbReference type="EMBL" id="KON88069.1"/>
    </source>
</evidence>
<feature type="transmembrane region" description="Helical" evidence="6">
    <location>
        <begin position="80"/>
        <end position="99"/>
    </location>
</feature>
<evidence type="ECO:0000256" key="1">
    <source>
        <dbReference type="ARBA" id="ARBA00004651"/>
    </source>
</evidence>
<keyword evidence="5 6" id="KW-0472">Membrane</keyword>
<feature type="transmembrane region" description="Helical" evidence="6">
    <location>
        <begin position="309"/>
        <end position="330"/>
    </location>
</feature>
<dbReference type="AlphaFoldDB" id="A0A0M0GDY8"/>
<dbReference type="InterPro" id="IPR011701">
    <property type="entry name" value="MFS"/>
</dbReference>
<feature type="transmembrane region" description="Helical" evidence="6">
    <location>
        <begin position="342"/>
        <end position="368"/>
    </location>
</feature>
<evidence type="ECO:0000256" key="3">
    <source>
        <dbReference type="ARBA" id="ARBA00022692"/>
    </source>
</evidence>
<dbReference type="RefSeq" id="WP_053435438.1">
    <property type="nucleotide sequence ID" value="NZ_LGUF01000007.1"/>
</dbReference>
<evidence type="ECO:0000259" key="7">
    <source>
        <dbReference type="PROSITE" id="PS50850"/>
    </source>
</evidence>
<proteinExistence type="predicted"/>
<feature type="transmembrane region" description="Helical" evidence="6">
    <location>
        <begin position="284"/>
        <end position="303"/>
    </location>
</feature>
<evidence type="ECO:0000313" key="9">
    <source>
        <dbReference type="Proteomes" id="UP000037109"/>
    </source>
</evidence>
<evidence type="ECO:0000256" key="6">
    <source>
        <dbReference type="SAM" id="Phobius"/>
    </source>
</evidence>
<feature type="transmembrane region" description="Helical" evidence="6">
    <location>
        <begin position="141"/>
        <end position="163"/>
    </location>
</feature>
<dbReference type="GO" id="GO:0005886">
    <property type="term" value="C:plasma membrane"/>
    <property type="evidence" value="ECO:0007669"/>
    <property type="project" value="UniProtKB-SubCell"/>
</dbReference>
<dbReference type="CDD" id="cd17319">
    <property type="entry name" value="MFS_ExuT_GudP_like"/>
    <property type="match status" value="1"/>
</dbReference>
<comment type="subcellular location">
    <subcellularLocation>
        <location evidence="1">Cell membrane</location>
        <topology evidence="1">Multi-pass membrane protein</topology>
    </subcellularLocation>
</comment>
<accession>A0A0M0GDY8</accession>
<dbReference type="PANTHER" id="PTHR11662">
    <property type="entry name" value="SOLUTE CARRIER FAMILY 17"/>
    <property type="match status" value="1"/>
</dbReference>
<organism evidence="8 9">
    <name type="scientific">Sporosarcina globispora</name>
    <name type="common">Bacillus globisporus</name>
    <dbReference type="NCBI Taxonomy" id="1459"/>
    <lineage>
        <taxon>Bacteria</taxon>
        <taxon>Bacillati</taxon>
        <taxon>Bacillota</taxon>
        <taxon>Bacilli</taxon>
        <taxon>Bacillales</taxon>
        <taxon>Caryophanaceae</taxon>
        <taxon>Sporosarcina</taxon>
    </lineage>
</organism>
<dbReference type="PROSITE" id="PS50850">
    <property type="entry name" value="MFS"/>
    <property type="match status" value="1"/>
</dbReference>
<dbReference type="InterPro" id="IPR036259">
    <property type="entry name" value="MFS_trans_sf"/>
</dbReference>
<dbReference type="Gene3D" id="1.20.1250.20">
    <property type="entry name" value="MFS general substrate transporter like domains"/>
    <property type="match status" value="2"/>
</dbReference>
<feature type="transmembrane region" description="Helical" evidence="6">
    <location>
        <begin position="216"/>
        <end position="237"/>
    </location>
</feature>
<dbReference type="InterPro" id="IPR050382">
    <property type="entry name" value="MFS_Na/Anion_cotransporter"/>
</dbReference>
<feature type="transmembrane region" description="Helical" evidence="6">
    <location>
        <begin position="374"/>
        <end position="393"/>
    </location>
</feature>
<keyword evidence="2" id="KW-0813">Transport</keyword>
<feature type="transmembrane region" description="Helical" evidence="6">
    <location>
        <begin position="169"/>
        <end position="188"/>
    </location>
</feature>
<dbReference type="OrthoDB" id="244640at2"/>
<dbReference type="SUPFAM" id="SSF103473">
    <property type="entry name" value="MFS general substrate transporter"/>
    <property type="match status" value="1"/>
</dbReference>
<dbReference type="Pfam" id="PF07690">
    <property type="entry name" value="MFS_1"/>
    <property type="match status" value="1"/>
</dbReference>
<protein>
    <submittedName>
        <fullName evidence="8">MFS transporter</fullName>
    </submittedName>
</protein>